<keyword evidence="2" id="KW-1185">Reference proteome</keyword>
<dbReference type="InterPro" id="IPR035979">
    <property type="entry name" value="RBD_domain_sf"/>
</dbReference>
<sequence length="382" mass="44530">MILGQPSEPTDDNCICLKDIRPPLTLSDIRDFFLTSFPGKIKWGFWQKEPQPSLPQYGHVYFVDEQTVKSIVDHHHYLKIKNTYILVFPASKNKSIAIHEDPLTQYHDDENRQVLAYRLRDLKADYHYNHDDQRHITYLEFTSREDAVRAHELIRSSMFFDKPNRTRWLDSTDDFHHDLYLSFNCPRDVITFDTPEPTVEDMELIFDAFYEPFLTWYEQFSRKKFQQQKERNRPRLELHLANGNWLNGKAHVFFSETLTGEQEAKDCLDYFAKNQHLLTITIGPNSHPVAITLKANGHPKKDGKKDNKKFRGTVSPHPAITHIPQQTVSTTQFVYRTTNSGEGILPSPPPFHQSFPPTNMILPPFGNKPFGPLLNDKFSSFP</sequence>
<proteinExistence type="predicted"/>
<evidence type="ECO:0000313" key="2">
    <source>
        <dbReference type="Proteomes" id="UP001281761"/>
    </source>
</evidence>
<gene>
    <name evidence="1" type="ORF">BLNAU_9405</name>
</gene>
<accession>A0ABQ9XVN5</accession>
<dbReference type="EMBL" id="JARBJD010000065">
    <property type="protein sequence ID" value="KAK2955549.1"/>
    <property type="molecule type" value="Genomic_DNA"/>
</dbReference>
<evidence type="ECO:0000313" key="1">
    <source>
        <dbReference type="EMBL" id="KAK2955549.1"/>
    </source>
</evidence>
<organism evidence="1 2">
    <name type="scientific">Blattamonas nauphoetae</name>
    <dbReference type="NCBI Taxonomy" id="2049346"/>
    <lineage>
        <taxon>Eukaryota</taxon>
        <taxon>Metamonada</taxon>
        <taxon>Preaxostyla</taxon>
        <taxon>Oxymonadida</taxon>
        <taxon>Blattamonas</taxon>
    </lineage>
</organism>
<dbReference type="SUPFAM" id="SSF54928">
    <property type="entry name" value="RNA-binding domain, RBD"/>
    <property type="match status" value="1"/>
</dbReference>
<reference evidence="1 2" key="1">
    <citation type="journal article" date="2022" name="bioRxiv">
        <title>Genomics of Preaxostyla Flagellates Illuminates Evolutionary Transitions and the Path Towards Mitochondrial Loss.</title>
        <authorList>
            <person name="Novak L.V.F."/>
            <person name="Treitli S.C."/>
            <person name="Pyrih J."/>
            <person name="Halakuc P."/>
            <person name="Pipaliya S.V."/>
            <person name="Vacek V."/>
            <person name="Brzon O."/>
            <person name="Soukal P."/>
            <person name="Eme L."/>
            <person name="Dacks J.B."/>
            <person name="Karnkowska A."/>
            <person name="Elias M."/>
            <person name="Hampl V."/>
        </authorList>
    </citation>
    <scope>NUCLEOTIDE SEQUENCE [LARGE SCALE GENOMIC DNA]</scope>
    <source>
        <strain evidence="1">NAU3</strain>
        <tissue evidence="1">Gut</tissue>
    </source>
</reference>
<dbReference type="Proteomes" id="UP001281761">
    <property type="component" value="Unassembled WGS sequence"/>
</dbReference>
<evidence type="ECO:0008006" key="3">
    <source>
        <dbReference type="Google" id="ProtNLM"/>
    </source>
</evidence>
<protein>
    <recommendedName>
        <fullName evidence="3">RRM domain-containing protein</fullName>
    </recommendedName>
</protein>
<name>A0ABQ9XVN5_9EUKA</name>
<comment type="caution">
    <text evidence="1">The sequence shown here is derived from an EMBL/GenBank/DDBJ whole genome shotgun (WGS) entry which is preliminary data.</text>
</comment>